<evidence type="ECO:0008006" key="5">
    <source>
        <dbReference type="Google" id="ProtNLM"/>
    </source>
</evidence>
<dbReference type="Proteomes" id="UP001562425">
    <property type="component" value="Unassembled WGS sequence"/>
</dbReference>
<feature type="chain" id="PRO_5044814890" description="Salivary secreted peptide" evidence="2">
    <location>
        <begin position="21"/>
        <end position="119"/>
    </location>
</feature>
<sequence length="119" mass="13454">MGTVIALMVILSIVINGPRGHTFAAPVQNPEAEHPPTSPDVVRLVHYLTYLLDYIIRHYVPDWSLHPNQNATHYFEEAILEGRTDEPRQDGVKRPAKPDEVTAEKTIQVVDQLSHEIKP</sequence>
<dbReference type="AlphaFoldDB" id="A0ABD1D0Q2"/>
<keyword evidence="2" id="KW-0732">Signal</keyword>
<proteinExistence type="predicted"/>
<evidence type="ECO:0000313" key="4">
    <source>
        <dbReference type="Proteomes" id="UP001562425"/>
    </source>
</evidence>
<feature type="signal peptide" evidence="2">
    <location>
        <begin position="1"/>
        <end position="20"/>
    </location>
</feature>
<reference evidence="3 4" key="1">
    <citation type="submission" date="2024-05" db="EMBL/GenBank/DDBJ databases">
        <title>Culex pipiens pipiens assembly and annotation.</title>
        <authorList>
            <person name="Alout H."/>
            <person name="Durand T."/>
        </authorList>
    </citation>
    <scope>NUCLEOTIDE SEQUENCE [LARGE SCALE GENOMIC DNA]</scope>
    <source>
        <strain evidence="3">HA-2024</strain>
        <tissue evidence="3">Whole body</tissue>
    </source>
</reference>
<feature type="compositionally biased region" description="Basic and acidic residues" evidence="1">
    <location>
        <begin position="81"/>
        <end position="103"/>
    </location>
</feature>
<comment type="caution">
    <text evidence="3">The sequence shown here is derived from an EMBL/GenBank/DDBJ whole genome shotgun (WGS) entry which is preliminary data.</text>
</comment>
<feature type="region of interest" description="Disordered" evidence="1">
    <location>
        <begin position="81"/>
        <end position="106"/>
    </location>
</feature>
<gene>
    <name evidence="3" type="ORF">pipiens_013136</name>
</gene>
<keyword evidence="4" id="KW-1185">Reference proteome</keyword>
<evidence type="ECO:0000256" key="1">
    <source>
        <dbReference type="SAM" id="MobiDB-lite"/>
    </source>
</evidence>
<evidence type="ECO:0000313" key="3">
    <source>
        <dbReference type="EMBL" id="KAL1383401.1"/>
    </source>
</evidence>
<accession>A0ABD1D0Q2</accession>
<name>A0ABD1D0Q2_CULPP</name>
<dbReference type="EMBL" id="JBEHCU010008412">
    <property type="protein sequence ID" value="KAL1383401.1"/>
    <property type="molecule type" value="Genomic_DNA"/>
</dbReference>
<organism evidence="3 4">
    <name type="scientific">Culex pipiens pipiens</name>
    <name type="common">Northern house mosquito</name>
    <dbReference type="NCBI Taxonomy" id="38569"/>
    <lineage>
        <taxon>Eukaryota</taxon>
        <taxon>Metazoa</taxon>
        <taxon>Ecdysozoa</taxon>
        <taxon>Arthropoda</taxon>
        <taxon>Hexapoda</taxon>
        <taxon>Insecta</taxon>
        <taxon>Pterygota</taxon>
        <taxon>Neoptera</taxon>
        <taxon>Endopterygota</taxon>
        <taxon>Diptera</taxon>
        <taxon>Nematocera</taxon>
        <taxon>Culicoidea</taxon>
        <taxon>Culicidae</taxon>
        <taxon>Culicinae</taxon>
        <taxon>Culicini</taxon>
        <taxon>Culex</taxon>
        <taxon>Culex</taxon>
    </lineage>
</organism>
<evidence type="ECO:0000256" key="2">
    <source>
        <dbReference type="SAM" id="SignalP"/>
    </source>
</evidence>
<protein>
    <recommendedName>
        <fullName evidence="5">Salivary secreted peptide</fullName>
    </recommendedName>
</protein>